<dbReference type="SUPFAM" id="SSF52374">
    <property type="entry name" value="Nucleotidylyl transferase"/>
    <property type="match status" value="1"/>
</dbReference>
<evidence type="ECO:0000256" key="8">
    <source>
        <dbReference type="ARBA" id="ARBA00022917"/>
    </source>
</evidence>
<keyword evidence="10" id="KW-0862">Zinc</keyword>
<evidence type="ECO:0000256" key="7">
    <source>
        <dbReference type="ARBA" id="ARBA00022840"/>
    </source>
</evidence>
<organism evidence="13 14">
    <name type="scientific">Natronocella acetinitrilica</name>
    <dbReference type="NCBI Taxonomy" id="414046"/>
    <lineage>
        <taxon>Bacteria</taxon>
        <taxon>Pseudomonadati</taxon>
        <taxon>Pseudomonadota</taxon>
        <taxon>Gammaproteobacteria</taxon>
        <taxon>Chromatiales</taxon>
        <taxon>Ectothiorhodospiraceae</taxon>
        <taxon>Natronocella</taxon>
    </lineage>
</organism>
<dbReference type="InterPro" id="IPR033910">
    <property type="entry name" value="GluRS_core"/>
</dbReference>
<dbReference type="GO" id="GO:0008270">
    <property type="term" value="F:zinc ion binding"/>
    <property type="evidence" value="ECO:0007669"/>
    <property type="project" value="UniProtKB-UniRule"/>
</dbReference>
<dbReference type="PANTHER" id="PTHR43311:SF2">
    <property type="entry name" value="GLUTAMATE--TRNA LIGASE, MITOCHONDRIAL-RELATED"/>
    <property type="match status" value="1"/>
</dbReference>
<dbReference type="Pfam" id="PF00749">
    <property type="entry name" value="tRNA-synt_1c"/>
    <property type="match status" value="1"/>
</dbReference>
<dbReference type="GO" id="GO:0000049">
    <property type="term" value="F:tRNA binding"/>
    <property type="evidence" value="ECO:0007669"/>
    <property type="project" value="InterPro"/>
</dbReference>
<feature type="domain" description="Aminoacyl-tRNA synthetase class I anticodon-binding" evidence="12">
    <location>
        <begin position="321"/>
        <end position="461"/>
    </location>
</feature>
<dbReference type="Gene3D" id="1.10.10.350">
    <property type="match status" value="1"/>
</dbReference>
<keyword evidence="10" id="KW-0479">Metal-binding</keyword>
<feature type="binding site" evidence="10">
    <location>
        <position position="127"/>
    </location>
    <ligand>
        <name>Zn(2+)</name>
        <dbReference type="ChEBI" id="CHEBI:29105"/>
    </ligand>
</feature>
<dbReference type="GO" id="GO:0004818">
    <property type="term" value="F:glutamate-tRNA ligase activity"/>
    <property type="evidence" value="ECO:0007669"/>
    <property type="project" value="UniProtKB-UniRule"/>
</dbReference>
<dbReference type="Gene3D" id="3.40.50.620">
    <property type="entry name" value="HUPs"/>
    <property type="match status" value="1"/>
</dbReference>
<dbReference type="InterPro" id="IPR004527">
    <property type="entry name" value="Glu-tRNA-ligase_bac/mito"/>
</dbReference>
<keyword evidence="7 10" id="KW-0067">ATP-binding</keyword>
<comment type="function">
    <text evidence="10">Catalyzes the attachment of glutamate to tRNA(Glu) in a two-step reaction: glutamate is first activated by ATP to form Glu-AMP and then transferred to the acceptor end of tRNA(Glu).</text>
</comment>
<feature type="binding site" evidence="10">
    <location>
        <position position="240"/>
    </location>
    <ligand>
        <name>ATP</name>
        <dbReference type="ChEBI" id="CHEBI:30616"/>
    </ligand>
</feature>
<evidence type="ECO:0000256" key="6">
    <source>
        <dbReference type="ARBA" id="ARBA00022741"/>
    </source>
</evidence>
<dbReference type="CDD" id="cd00808">
    <property type="entry name" value="GluRS_core"/>
    <property type="match status" value="1"/>
</dbReference>
<dbReference type="NCBIfam" id="TIGR00464">
    <property type="entry name" value="gltX_bact"/>
    <property type="match status" value="1"/>
</dbReference>
<proteinExistence type="inferred from homology"/>
<feature type="short sequence motif" description="'HIGH' region" evidence="10">
    <location>
        <begin position="9"/>
        <end position="19"/>
    </location>
</feature>
<dbReference type="InterPro" id="IPR045462">
    <property type="entry name" value="aa-tRNA-synth_I_cd-bd"/>
</dbReference>
<reference evidence="13" key="1">
    <citation type="submission" date="2022-03" db="EMBL/GenBank/DDBJ databases">
        <title>Genomic Encyclopedia of Type Strains, Phase III (KMG-III): the genomes of soil and plant-associated and newly described type strains.</title>
        <authorList>
            <person name="Whitman W."/>
        </authorList>
    </citation>
    <scope>NUCLEOTIDE SEQUENCE</scope>
    <source>
        <strain evidence="13">ANL 6-2</strain>
    </source>
</reference>
<dbReference type="InterPro" id="IPR014729">
    <property type="entry name" value="Rossmann-like_a/b/a_fold"/>
</dbReference>
<evidence type="ECO:0000256" key="5">
    <source>
        <dbReference type="ARBA" id="ARBA00022598"/>
    </source>
</evidence>
<feature type="binding site" evidence="10">
    <location>
        <position position="125"/>
    </location>
    <ligand>
        <name>Zn(2+)</name>
        <dbReference type="ChEBI" id="CHEBI:29105"/>
    </ligand>
</feature>
<accession>A0AAE3KBK1</accession>
<keyword evidence="4 10" id="KW-0963">Cytoplasm</keyword>
<name>A0AAE3KBK1_9GAMM</name>
<dbReference type="SUPFAM" id="SSF48163">
    <property type="entry name" value="An anticodon-binding domain of class I aminoacyl-tRNA synthetases"/>
    <property type="match status" value="1"/>
</dbReference>
<feature type="binding site" evidence="10">
    <location>
        <position position="98"/>
    </location>
    <ligand>
        <name>Zn(2+)</name>
        <dbReference type="ChEBI" id="CHEBI:29105"/>
    </ligand>
</feature>
<evidence type="ECO:0000256" key="3">
    <source>
        <dbReference type="ARBA" id="ARBA00011245"/>
    </source>
</evidence>
<dbReference type="InterPro" id="IPR020058">
    <property type="entry name" value="Glu/Gln-tRNA-synth_Ib_cat-dom"/>
</dbReference>
<dbReference type="EC" id="6.1.1.17" evidence="10"/>
<dbReference type="InterPro" id="IPR049940">
    <property type="entry name" value="GluQ/Sye"/>
</dbReference>
<sequence length="474" mass="53262">MTVKSRFAPSPTGYLHIGGARTALFSYLFARRHGGRFVLRIEDTDRERFTEESVNAILEGMAWLGLEYDEGPFYQTHRFERYREVIQQLLDEGKAYRCYCSRERLDAVREKQVEHKEKPRYDGHCRHLTEPPSADAPYVVRFANPQDGDVVIDDLVHGRIVISNTELDDLVIARTDGSPTYNLTVVVDDMDMGISHVIRGDDHINNTPRQINILKALGVKLPVYAHVPMILGEDGKRLSKRHGAVGVMNYRDEGYLPEAVLNYLVRLGWSFGDEEIFSLDEMVAKFDIDGLNAKASALNISKLNWLNQHYMKTLPPEHVARHLSWHMGQRDIDPAEGPPLESVVEVQRDRYKTLVEVADNSVMFYRRPAEYDDKAARKNLKGEARGALLALKEGLEAVEDWQRADLHAVVEGVAERLELKLGKVAQPLRVALAGVPVSPSIDVTLELLGKAESVARIDAALAWMDANAGGDSAD</sequence>
<evidence type="ECO:0000256" key="2">
    <source>
        <dbReference type="ARBA" id="ARBA00007894"/>
    </source>
</evidence>
<dbReference type="PROSITE" id="PS00178">
    <property type="entry name" value="AA_TRNA_LIGASE_I"/>
    <property type="match status" value="1"/>
</dbReference>
<dbReference type="Pfam" id="PF19269">
    <property type="entry name" value="Anticodon_2"/>
    <property type="match status" value="1"/>
</dbReference>
<evidence type="ECO:0000256" key="10">
    <source>
        <dbReference type="HAMAP-Rule" id="MF_00022"/>
    </source>
</evidence>
<dbReference type="GO" id="GO:0006424">
    <property type="term" value="P:glutamyl-tRNA aminoacylation"/>
    <property type="evidence" value="ECO:0007669"/>
    <property type="project" value="UniProtKB-UniRule"/>
</dbReference>
<dbReference type="AlphaFoldDB" id="A0AAE3KBK1"/>
<dbReference type="RefSeq" id="WP_253479292.1">
    <property type="nucleotide sequence ID" value="NZ_JALJXV010000006.1"/>
</dbReference>
<comment type="subunit">
    <text evidence="3 10">Monomer.</text>
</comment>
<comment type="cofactor">
    <cofactor evidence="10">
        <name>Zn(2+)</name>
        <dbReference type="ChEBI" id="CHEBI:29105"/>
    </cofactor>
    <text evidence="10">Binds 1 zinc ion per subunit.</text>
</comment>
<dbReference type="InterPro" id="IPR020751">
    <property type="entry name" value="aa-tRNA-synth_I_codon-bd_sub2"/>
</dbReference>
<dbReference type="Proteomes" id="UP001205843">
    <property type="component" value="Unassembled WGS sequence"/>
</dbReference>
<evidence type="ECO:0000256" key="1">
    <source>
        <dbReference type="ARBA" id="ARBA00004496"/>
    </source>
</evidence>
<dbReference type="InterPro" id="IPR001412">
    <property type="entry name" value="aa-tRNA-synth_I_CS"/>
</dbReference>
<comment type="catalytic activity">
    <reaction evidence="10">
        <text>tRNA(Glu) + L-glutamate + ATP = L-glutamyl-tRNA(Glu) + AMP + diphosphate</text>
        <dbReference type="Rhea" id="RHEA:23540"/>
        <dbReference type="Rhea" id="RHEA-COMP:9663"/>
        <dbReference type="Rhea" id="RHEA-COMP:9680"/>
        <dbReference type="ChEBI" id="CHEBI:29985"/>
        <dbReference type="ChEBI" id="CHEBI:30616"/>
        <dbReference type="ChEBI" id="CHEBI:33019"/>
        <dbReference type="ChEBI" id="CHEBI:78442"/>
        <dbReference type="ChEBI" id="CHEBI:78520"/>
        <dbReference type="ChEBI" id="CHEBI:456215"/>
        <dbReference type="EC" id="6.1.1.17"/>
    </reaction>
</comment>
<comment type="subcellular location">
    <subcellularLocation>
        <location evidence="1 10">Cytoplasm</location>
    </subcellularLocation>
</comment>
<evidence type="ECO:0000313" key="13">
    <source>
        <dbReference type="EMBL" id="MCP1675665.1"/>
    </source>
</evidence>
<feature type="binding site" evidence="10">
    <location>
        <position position="100"/>
    </location>
    <ligand>
        <name>Zn(2+)</name>
        <dbReference type="ChEBI" id="CHEBI:29105"/>
    </ligand>
</feature>
<comment type="caution">
    <text evidence="13">The sequence shown here is derived from an EMBL/GenBank/DDBJ whole genome shotgun (WGS) entry which is preliminary data.</text>
</comment>
<dbReference type="GO" id="GO:0005829">
    <property type="term" value="C:cytosol"/>
    <property type="evidence" value="ECO:0007669"/>
    <property type="project" value="TreeGrafter"/>
</dbReference>
<keyword evidence="5 10" id="KW-0436">Ligase</keyword>
<evidence type="ECO:0000259" key="11">
    <source>
        <dbReference type="Pfam" id="PF00749"/>
    </source>
</evidence>
<dbReference type="EMBL" id="JALJXV010000006">
    <property type="protein sequence ID" value="MCP1675665.1"/>
    <property type="molecule type" value="Genomic_DNA"/>
</dbReference>
<protein>
    <recommendedName>
        <fullName evidence="10">Glutamate--tRNA ligase</fullName>
        <ecNumber evidence="10">6.1.1.17</ecNumber>
    </recommendedName>
    <alternativeName>
        <fullName evidence="10">Glutamyl-tRNA synthetase</fullName>
        <shortName evidence="10">GluRS</shortName>
    </alternativeName>
</protein>
<keyword evidence="6 10" id="KW-0547">Nucleotide-binding</keyword>
<feature type="short sequence motif" description="'KMSKS' region" evidence="10">
    <location>
        <begin position="237"/>
        <end position="241"/>
    </location>
</feature>
<keyword evidence="14" id="KW-1185">Reference proteome</keyword>
<evidence type="ECO:0000259" key="12">
    <source>
        <dbReference type="Pfam" id="PF19269"/>
    </source>
</evidence>
<dbReference type="PRINTS" id="PR00987">
    <property type="entry name" value="TRNASYNTHGLU"/>
</dbReference>
<evidence type="ECO:0000256" key="4">
    <source>
        <dbReference type="ARBA" id="ARBA00022490"/>
    </source>
</evidence>
<dbReference type="FunFam" id="3.40.50.620:FF:000007">
    <property type="entry name" value="Glutamate--tRNA ligase"/>
    <property type="match status" value="1"/>
</dbReference>
<dbReference type="PANTHER" id="PTHR43311">
    <property type="entry name" value="GLUTAMATE--TRNA LIGASE"/>
    <property type="match status" value="1"/>
</dbReference>
<evidence type="ECO:0000256" key="9">
    <source>
        <dbReference type="ARBA" id="ARBA00023146"/>
    </source>
</evidence>
<keyword evidence="9 10" id="KW-0030">Aminoacyl-tRNA synthetase</keyword>
<dbReference type="HAMAP" id="MF_00022">
    <property type="entry name" value="Glu_tRNA_synth_type1"/>
    <property type="match status" value="1"/>
</dbReference>
<gene>
    <name evidence="10" type="primary">gltX</name>
    <name evidence="13" type="ORF">J2T57_002815</name>
</gene>
<dbReference type="InterPro" id="IPR008925">
    <property type="entry name" value="aa_tRNA-synth_I_cd-bd_sf"/>
</dbReference>
<feature type="domain" description="Glutamyl/glutaminyl-tRNA synthetase class Ib catalytic" evidence="11">
    <location>
        <begin position="3"/>
        <end position="305"/>
    </location>
</feature>
<dbReference type="InterPro" id="IPR000924">
    <property type="entry name" value="Glu/Gln-tRNA-synth"/>
</dbReference>
<keyword evidence="8 10" id="KW-0648">Protein biosynthesis</keyword>
<dbReference type="GO" id="GO:0005524">
    <property type="term" value="F:ATP binding"/>
    <property type="evidence" value="ECO:0007669"/>
    <property type="project" value="UniProtKB-UniRule"/>
</dbReference>
<evidence type="ECO:0000313" key="14">
    <source>
        <dbReference type="Proteomes" id="UP001205843"/>
    </source>
</evidence>
<comment type="similarity">
    <text evidence="2 10">Belongs to the class-I aminoacyl-tRNA synthetase family. Glutamate--tRNA ligase type 1 subfamily.</text>
</comment>